<dbReference type="EMBL" id="FJNE01000007">
    <property type="protein sequence ID" value="CZQ97935.1"/>
    <property type="molecule type" value="Genomic_DNA"/>
</dbReference>
<dbReference type="STRING" id="140314.SAMN04488076_1259"/>
<proteinExistence type="predicted"/>
<reference evidence="1 2" key="1">
    <citation type="submission" date="2016-02" db="EMBL/GenBank/DDBJ databases">
        <authorList>
            <person name="Wen L."/>
            <person name="He K."/>
            <person name="Yang H."/>
        </authorList>
    </citation>
    <scope>NUCLEOTIDE SEQUENCE [LARGE SCALE GENOMIC DNA]</scope>
    <source>
        <strain evidence="1">Trichococcus palustris</strain>
    </source>
</reference>
<protein>
    <submittedName>
        <fullName evidence="1">Uncharacterized protein</fullName>
    </submittedName>
</protein>
<dbReference type="Pfam" id="PF02566">
    <property type="entry name" value="OsmC"/>
    <property type="match status" value="1"/>
</dbReference>
<keyword evidence="2" id="KW-1185">Reference proteome</keyword>
<dbReference type="PANTHER" id="PTHR34352:SF1">
    <property type="entry name" value="PROTEIN YHFA"/>
    <property type="match status" value="1"/>
</dbReference>
<dbReference type="InterPro" id="IPR036102">
    <property type="entry name" value="OsmC/Ohrsf"/>
</dbReference>
<dbReference type="RefSeq" id="WP_177194512.1">
    <property type="nucleotide sequence ID" value="NZ_FJNE01000007.1"/>
</dbReference>
<dbReference type="AlphaFoldDB" id="A0A143YT59"/>
<organism evidence="1 2">
    <name type="scientific">Trichococcus palustris</name>
    <dbReference type="NCBI Taxonomy" id="140314"/>
    <lineage>
        <taxon>Bacteria</taxon>
        <taxon>Bacillati</taxon>
        <taxon>Bacillota</taxon>
        <taxon>Bacilli</taxon>
        <taxon>Lactobacillales</taxon>
        <taxon>Carnobacteriaceae</taxon>
        <taxon>Trichococcus</taxon>
    </lineage>
</organism>
<dbReference type="InterPro" id="IPR015946">
    <property type="entry name" value="KH_dom-like_a/b"/>
</dbReference>
<dbReference type="SUPFAM" id="SSF82784">
    <property type="entry name" value="OsmC-like"/>
    <property type="match status" value="1"/>
</dbReference>
<evidence type="ECO:0000313" key="1">
    <source>
        <dbReference type="EMBL" id="CZQ97935.1"/>
    </source>
</evidence>
<name>A0A143YT59_9LACT</name>
<sequence length="137" mass="14785">MNVTTDWVDGHAFVSKGDSNFEITLSSNGDGYAIAPTPAEAILSALASCTAIDMIVILKNYSDKITRFSIQTEGTRFDAPPKGFEKITLTCHIDGDIAAQKVLFALKSSREKYCMVADSLKAAIDYRVILNGESVTA</sequence>
<dbReference type="InterPro" id="IPR003718">
    <property type="entry name" value="OsmC/Ohr_fam"/>
</dbReference>
<evidence type="ECO:0000313" key="2">
    <source>
        <dbReference type="Proteomes" id="UP000242754"/>
    </source>
</evidence>
<accession>A0A143YT59</accession>
<dbReference type="Gene3D" id="3.30.300.20">
    <property type="match status" value="1"/>
</dbReference>
<dbReference type="PANTHER" id="PTHR34352">
    <property type="entry name" value="PROTEIN YHFA"/>
    <property type="match status" value="1"/>
</dbReference>
<dbReference type="Proteomes" id="UP000242754">
    <property type="component" value="Unassembled WGS sequence"/>
</dbReference>
<gene>
    <name evidence="1" type="ORF">Tpal_2199</name>
</gene>